<dbReference type="RefSeq" id="WP_068844082.1">
    <property type="nucleotide sequence ID" value="NZ_FRBT01000006.1"/>
</dbReference>
<evidence type="ECO:0000313" key="2">
    <source>
        <dbReference type="EMBL" id="SHM51403.1"/>
    </source>
</evidence>
<dbReference type="InterPro" id="IPR036515">
    <property type="entry name" value="Transposase_17_sf"/>
</dbReference>
<reference evidence="3" key="1">
    <citation type="submission" date="2016-11" db="EMBL/GenBank/DDBJ databases">
        <authorList>
            <person name="Varghese N."/>
            <person name="Submissions S."/>
        </authorList>
    </citation>
    <scope>NUCLEOTIDE SEQUENCE [LARGE SCALE GENOMIC DNA]</scope>
    <source>
        <strain evidence="3">DSM 24724</strain>
    </source>
</reference>
<protein>
    <submittedName>
        <fullName evidence="2">REP element-mobilizing transposase RayT</fullName>
    </submittedName>
</protein>
<dbReference type="GO" id="GO:0006313">
    <property type="term" value="P:DNA transposition"/>
    <property type="evidence" value="ECO:0007669"/>
    <property type="project" value="InterPro"/>
</dbReference>
<evidence type="ECO:0000259" key="1">
    <source>
        <dbReference type="SMART" id="SM01321"/>
    </source>
</evidence>
<keyword evidence="3" id="KW-1185">Reference proteome</keyword>
<dbReference type="GO" id="GO:0004803">
    <property type="term" value="F:transposase activity"/>
    <property type="evidence" value="ECO:0007669"/>
    <property type="project" value="InterPro"/>
</dbReference>
<proteinExistence type="predicted"/>
<dbReference type="EMBL" id="FRBT01000006">
    <property type="protein sequence ID" value="SHM51403.1"/>
    <property type="molecule type" value="Genomic_DNA"/>
</dbReference>
<dbReference type="NCBIfam" id="NF033573">
    <property type="entry name" value="transpos_IS200"/>
    <property type="match status" value="1"/>
</dbReference>
<dbReference type="Proteomes" id="UP000184028">
    <property type="component" value="Unassembled WGS sequence"/>
</dbReference>
<dbReference type="AlphaFoldDB" id="A0A1M7JEZ0"/>
<dbReference type="GO" id="GO:0003677">
    <property type="term" value="F:DNA binding"/>
    <property type="evidence" value="ECO:0007669"/>
    <property type="project" value="InterPro"/>
</dbReference>
<dbReference type="Gene3D" id="3.30.70.1290">
    <property type="entry name" value="Transposase IS200-like"/>
    <property type="match status" value="1"/>
</dbReference>
<dbReference type="PANTHER" id="PTHR33360">
    <property type="entry name" value="TRANSPOSASE FOR INSERTION SEQUENCE ELEMENT IS200"/>
    <property type="match status" value="1"/>
</dbReference>
<evidence type="ECO:0000313" key="3">
    <source>
        <dbReference type="Proteomes" id="UP000184028"/>
    </source>
</evidence>
<gene>
    <name evidence="2" type="ORF">SAMN05444484_106289</name>
</gene>
<dbReference type="OrthoDB" id="9797997at2"/>
<dbReference type="Pfam" id="PF01797">
    <property type="entry name" value="Y1_Tnp"/>
    <property type="match status" value="1"/>
</dbReference>
<organism evidence="2 3">
    <name type="scientific">Flavobacterium chilense</name>
    <dbReference type="NCBI Taxonomy" id="946677"/>
    <lineage>
        <taxon>Bacteria</taxon>
        <taxon>Pseudomonadati</taxon>
        <taxon>Bacteroidota</taxon>
        <taxon>Flavobacteriia</taxon>
        <taxon>Flavobacteriales</taxon>
        <taxon>Flavobacteriaceae</taxon>
        <taxon>Flavobacterium</taxon>
    </lineage>
</organism>
<name>A0A1M7JEZ0_9FLAO</name>
<dbReference type="PANTHER" id="PTHR33360:SF2">
    <property type="entry name" value="TRANSPOSASE FOR INSERTION SEQUENCE ELEMENT IS200"/>
    <property type="match status" value="1"/>
</dbReference>
<accession>A0A1M7JEZ0</accession>
<sequence length="150" mass="17893">MSQSLSKVYVHLTFSTKGRYPFIDQNIQERLWQYLGGICKGLECNPIQIGGYKDHVHILCLLSKKITQMKLVEEVKKQSSKWIKTIDDNYAKFYWQDGYGIFSVNPSEIEIVVQYIKNQEEHHKKRTFKEELVAFLNKYNVTYDERFLWD</sequence>
<feature type="domain" description="Transposase IS200-like" evidence="1">
    <location>
        <begin position="5"/>
        <end position="119"/>
    </location>
</feature>
<dbReference type="InterPro" id="IPR002686">
    <property type="entry name" value="Transposase_17"/>
</dbReference>
<dbReference type="SUPFAM" id="SSF143422">
    <property type="entry name" value="Transposase IS200-like"/>
    <property type="match status" value="1"/>
</dbReference>
<dbReference type="SMART" id="SM01321">
    <property type="entry name" value="Y1_Tnp"/>
    <property type="match status" value="1"/>
</dbReference>